<feature type="modified residue" description="4-aspartylphosphate" evidence="2">
    <location>
        <position position="57"/>
    </location>
</feature>
<proteinExistence type="predicted"/>
<dbReference type="Proteomes" id="UP000607197">
    <property type="component" value="Unassembled WGS sequence"/>
</dbReference>
<evidence type="ECO:0000313" key="5">
    <source>
        <dbReference type="Proteomes" id="UP000607197"/>
    </source>
</evidence>
<accession>A0A830F8G8</accession>
<protein>
    <submittedName>
        <fullName evidence="4">DNA-binding protein</fullName>
    </submittedName>
</protein>
<organism evidence="4 5">
    <name type="scientific">Halocalculus aciditolerans</name>
    <dbReference type="NCBI Taxonomy" id="1383812"/>
    <lineage>
        <taxon>Archaea</taxon>
        <taxon>Methanobacteriati</taxon>
        <taxon>Methanobacteriota</taxon>
        <taxon>Stenosarchaea group</taxon>
        <taxon>Halobacteria</taxon>
        <taxon>Halobacteriales</taxon>
        <taxon>Halobacteriaceae</taxon>
        <taxon>Halocalculus</taxon>
    </lineage>
</organism>
<feature type="domain" description="Response regulatory" evidence="3">
    <location>
        <begin position="10"/>
        <end position="119"/>
    </location>
</feature>
<dbReference type="PROSITE" id="PS50110">
    <property type="entry name" value="RESPONSE_REGULATORY"/>
    <property type="match status" value="1"/>
</dbReference>
<reference evidence="4" key="1">
    <citation type="journal article" date="2014" name="Int. J. Syst. Evol. Microbiol.">
        <title>Complete genome sequence of Corynebacterium casei LMG S-19264T (=DSM 44701T), isolated from a smear-ripened cheese.</title>
        <authorList>
            <consortium name="US DOE Joint Genome Institute (JGI-PGF)"/>
            <person name="Walter F."/>
            <person name="Albersmeier A."/>
            <person name="Kalinowski J."/>
            <person name="Ruckert C."/>
        </authorList>
    </citation>
    <scope>NUCLEOTIDE SEQUENCE</scope>
    <source>
        <strain evidence="4">JCM 19596</strain>
    </source>
</reference>
<keyword evidence="1 2" id="KW-0597">Phosphoprotein</keyword>
<dbReference type="SMART" id="SM00448">
    <property type="entry name" value="REC"/>
    <property type="match status" value="1"/>
</dbReference>
<dbReference type="Pfam" id="PF08663">
    <property type="entry name" value="HalX"/>
    <property type="match status" value="1"/>
</dbReference>
<keyword evidence="4" id="KW-0238">DNA-binding</keyword>
<dbReference type="AlphaFoldDB" id="A0A830F8G8"/>
<dbReference type="RefSeq" id="WP_188979197.1">
    <property type="nucleotide sequence ID" value="NZ_BMPG01000003.1"/>
</dbReference>
<dbReference type="InterPro" id="IPR011006">
    <property type="entry name" value="CheY-like_superfamily"/>
</dbReference>
<evidence type="ECO:0000256" key="2">
    <source>
        <dbReference type="PROSITE-ProRule" id="PRU00169"/>
    </source>
</evidence>
<dbReference type="Pfam" id="PF00072">
    <property type="entry name" value="Response_reg"/>
    <property type="match status" value="1"/>
</dbReference>
<dbReference type="GO" id="GO:0003677">
    <property type="term" value="F:DNA binding"/>
    <property type="evidence" value="ECO:0007669"/>
    <property type="project" value="UniProtKB-KW"/>
</dbReference>
<keyword evidence="5" id="KW-1185">Reference proteome</keyword>
<evidence type="ECO:0000259" key="3">
    <source>
        <dbReference type="PROSITE" id="PS50110"/>
    </source>
</evidence>
<comment type="caution">
    <text evidence="4">The sequence shown here is derived from an EMBL/GenBank/DDBJ whole genome shotgun (WGS) entry which is preliminary data.</text>
</comment>
<dbReference type="InterPro" id="IPR050595">
    <property type="entry name" value="Bact_response_regulator"/>
</dbReference>
<dbReference type="GO" id="GO:0000160">
    <property type="term" value="P:phosphorelay signal transduction system"/>
    <property type="evidence" value="ECO:0007669"/>
    <property type="project" value="InterPro"/>
</dbReference>
<dbReference type="InterPro" id="IPR001789">
    <property type="entry name" value="Sig_transdc_resp-reg_receiver"/>
</dbReference>
<dbReference type="PANTHER" id="PTHR44591:SF3">
    <property type="entry name" value="RESPONSE REGULATORY DOMAIN-CONTAINING PROTEIN"/>
    <property type="match status" value="1"/>
</dbReference>
<dbReference type="Gene3D" id="3.40.50.2300">
    <property type="match status" value="1"/>
</dbReference>
<sequence length="195" mass="21866">MFPDPSPTPSVLVVEDNALLAENYERWLAPTCAVTTVSTGERALDVVSDRTDVVFLDRRLPGQSGDAVLERIRERDIDVRVVMVTGVEPDFDILDMGFDDYLVKPVDRDDFVGTVERMTARAEFDDATREYYALSARKAALEAVKPDHELAANSEYTRIREQLTELRTDIDAAVDAFEPHDFDAAFHAIRTPGDD</sequence>
<name>A0A830F8G8_9EURY</name>
<reference evidence="4" key="2">
    <citation type="submission" date="2020-09" db="EMBL/GenBank/DDBJ databases">
        <authorList>
            <person name="Sun Q."/>
            <person name="Ohkuma M."/>
        </authorList>
    </citation>
    <scope>NUCLEOTIDE SEQUENCE</scope>
    <source>
        <strain evidence="4">JCM 19596</strain>
    </source>
</reference>
<dbReference type="PANTHER" id="PTHR44591">
    <property type="entry name" value="STRESS RESPONSE REGULATOR PROTEIN 1"/>
    <property type="match status" value="1"/>
</dbReference>
<gene>
    <name evidence="4" type="ORF">GCM10009039_23620</name>
</gene>
<dbReference type="OrthoDB" id="86314at2157"/>
<dbReference type="InterPro" id="IPR013971">
    <property type="entry name" value="HalX_domain"/>
</dbReference>
<evidence type="ECO:0000313" key="4">
    <source>
        <dbReference type="EMBL" id="GGL64931.1"/>
    </source>
</evidence>
<evidence type="ECO:0000256" key="1">
    <source>
        <dbReference type="ARBA" id="ARBA00022553"/>
    </source>
</evidence>
<dbReference type="EMBL" id="BMPG01000003">
    <property type="protein sequence ID" value="GGL64931.1"/>
    <property type="molecule type" value="Genomic_DNA"/>
</dbReference>
<dbReference type="SUPFAM" id="SSF52172">
    <property type="entry name" value="CheY-like"/>
    <property type="match status" value="1"/>
</dbReference>